<comment type="caution">
    <text evidence="2">The sequence shown here is derived from an EMBL/GenBank/DDBJ whole genome shotgun (WGS) entry which is preliminary data.</text>
</comment>
<proteinExistence type="predicted"/>
<dbReference type="EMBL" id="JAWXVI010000006">
    <property type="protein sequence ID" value="MDX6189896.1"/>
    <property type="molecule type" value="Genomic_DNA"/>
</dbReference>
<evidence type="ECO:0000313" key="3">
    <source>
        <dbReference type="Proteomes" id="UP001273350"/>
    </source>
</evidence>
<gene>
    <name evidence="2" type="ORF">SGQ83_11095</name>
</gene>
<organism evidence="2 3">
    <name type="scientific">Flavobacterium cupriresistens</name>
    <dbReference type="NCBI Taxonomy" id="2893885"/>
    <lineage>
        <taxon>Bacteria</taxon>
        <taxon>Pseudomonadati</taxon>
        <taxon>Bacteroidota</taxon>
        <taxon>Flavobacteriia</taxon>
        <taxon>Flavobacteriales</taxon>
        <taxon>Flavobacteriaceae</taxon>
        <taxon>Flavobacterium</taxon>
    </lineage>
</organism>
<dbReference type="InterPro" id="IPR016181">
    <property type="entry name" value="Acyl_CoA_acyltransferase"/>
</dbReference>
<dbReference type="PROSITE" id="PS51186">
    <property type="entry name" value="GNAT"/>
    <property type="match status" value="1"/>
</dbReference>
<dbReference type="SUPFAM" id="SSF55729">
    <property type="entry name" value="Acyl-CoA N-acyltransferases (Nat)"/>
    <property type="match status" value="1"/>
</dbReference>
<feature type="domain" description="N-acetyltransferase" evidence="1">
    <location>
        <begin position="1"/>
        <end position="168"/>
    </location>
</feature>
<dbReference type="CDD" id="cd04301">
    <property type="entry name" value="NAT_SF"/>
    <property type="match status" value="1"/>
</dbReference>
<sequence length="168" mass="19470">MKIVNSTIDDIPNIKTLYDEAIVYQKEKKGTPWPDLPKKSIATEIAENRQWKLVLNDEIACVWVTTFDDPEIWNEKNADPSVYLHRIATNPNFRGLNIISKVLEWTKNFAIQNNKKYVRLDTAGINPGLITMYVKNGFKFIEITKIKNPEKLPAHYHNVPVCLFEIKL</sequence>
<accession>A0ABU4RCA2</accession>
<dbReference type="Proteomes" id="UP001273350">
    <property type="component" value="Unassembled WGS sequence"/>
</dbReference>
<keyword evidence="3" id="KW-1185">Reference proteome</keyword>
<dbReference type="RefSeq" id="WP_230003063.1">
    <property type="nucleotide sequence ID" value="NZ_CP087134.1"/>
</dbReference>
<dbReference type="Gene3D" id="3.40.630.30">
    <property type="match status" value="1"/>
</dbReference>
<evidence type="ECO:0000313" key="2">
    <source>
        <dbReference type="EMBL" id="MDX6189896.1"/>
    </source>
</evidence>
<evidence type="ECO:0000259" key="1">
    <source>
        <dbReference type="PROSITE" id="PS51186"/>
    </source>
</evidence>
<dbReference type="InterPro" id="IPR000182">
    <property type="entry name" value="GNAT_dom"/>
</dbReference>
<protein>
    <submittedName>
        <fullName evidence="2">GNAT family N-acetyltransferase</fullName>
    </submittedName>
</protein>
<dbReference type="Pfam" id="PF00583">
    <property type="entry name" value="Acetyltransf_1"/>
    <property type="match status" value="1"/>
</dbReference>
<reference evidence="2 3" key="1">
    <citation type="submission" date="2023-11" db="EMBL/GenBank/DDBJ databases">
        <title>Unpublished Manusciprt.</title>
        <authorList>
            <person name="Saticioglu I.B."/>
            <person name="Ay H."/>
            <person name="Ajmi N."/>
            <person name="Altun S."/>
            <person name="Duman M."/>
        </authorList>
    </citation>
    <scope>NUCLEOTIDE SEQUENCE [LARGE SCALE GENOMIC DNA]</scope>
    <source>
        <strain evidence="2 3">Fl-318</strain>
    </source>
</reference>
<name>A0ABU4RCA2_9FLAO</name>